<keyword evidence="2" id="KW-1185">Reference proteome</keyword>
<reference evidence="1 2" key="1">
    <citation type="submission" date="2020-05" db="EMBL/GenBank/DDBJ databases">
        <title>Hymenobacter terrestris sp. nov. and Hymenobacter lapidiphilus sp. nov., isolated from regoliths in Antarctica.</title>
        <authorList>
            <person name="Sedlacek I."/>
            <person name="Pantucek R."/>
            <person name="Zeman M."/>
            <person name="Holochova P."/>
            <person name="Kralova S."/>
            <person name="Stankova E."/>
            <person name="Sedo O."/>
            <person name="Micenkova L."/>
            <person name="Svec P."/>
            <person name="Gupta V."/>
            <person name="Sood U."/>
            <person name="Korpole U.S."/>
            <person name="Lal R."/>
        </authorList>
    </citation>
    <scope>NUCLEOTIDE SEQUENCE [LARGE SCALE GENOMIC DNA]</scope>
    <source>
        <strain evidence="1 2">P5252</strain>
    </source>
</reference>
<dbReference type="RefSeq" id="WP_176901138.1">
    <property type="nucleotide sequence ID" value="NZ_JABKAV010000073.1"/>
</dbReference>
<proteinExistence type="predicted"/>
<organism evidence="1 2">
    <name type="scientific">Hymenobacter terrestris</name>
    <dbReference type="NCBI Taxonomy" id="2748310"/>
    <lineage>
        <taxon>Bacteria</taxon>
        <taxon>Pseudomonadati</taxon>
        <taxon>Bacteroidota</taxon>
        <taxon>Cytophagia</taxon>
        <taxon>Cytophagales</taxon>
        <taxon>Hymenobacteraceae</taxon>
        <taxon>Hymenobacter</taxon>
    </lineage>
</organism>
<dbReference type="Proteomes" id="UP000626554">
    <property type="component" value="Unassembled WGS sequence"/>
</dbReference>
<accession>A0ABX2Q613</accession>
<dbReference type="EMBL" id="JABKAV010000073">
    <property type="protein sequence ID" value="NVO86407.1"/>
    <property type="molecule type" value="Genomic_DNA"/>
</dbReference>
<name>A0ABX2Q613_9BACT</name>
<protein>
    <recommendedName>
        <fullName evidence="3">Gliding motility lipoprotein GldD</fullName>
    </recommendedName>
</protein>
<comment type="caution">
    <text evidence="1">The sequence shown here is derived from an EMBL/GenBank/DDBJ whole genome shotgun (WGS) entry which is preliminary data.</text>
</comment>
<sequence>MTKRILYPLLLLVCGYSLNGCIAVRQRKSWQYRQLSSKTEPTAPFIEINLEKPVIWLPLPLVLWEISTAKNYLLDIDFHTKNIEYQRLDSIGYRIQNADKQLLASGILPIVNGELSERSYSPGRHRAQCTTRPLIVLGHQHQALTGSFVIYATDVNNRKALIPVEDVALHYFKARIGSFF</sequence>
<gene>
    <name evidence="1" type="ORF">HW556_16085</name>
</gene>
<evidence type="ECO:0008006" key="3">
    <source>
        <dbReference type="Google" id="ProtNLM"/>
    </source>
</evidence>
<evidence type="ECO:0000313" key="2">
    <source>
        <dbReference type="Proteomes" id="UP000626554"/>
    </source>
</evidence>
<evidence type="ECO:0000313" key="1">
    <source>
        <dbReference type="EMBL" id="NVO86407.1"/>
    </source>
</evidence>